<evidence type="ECO:0000256" key="2">
    <source>
        <dbReference type="SAM" id="SignalP"/>
    </source>
</evidence>
<name>A0A6J4I0V8_9BACT</name>
<sequence length="86" mass="8994">MKPASLLLLAAAMSLIGCTTTTETTTATTRTTAATSDSRSGATPIDQNRNINKRTYTHEDIQSTGRGDNIADALSTLDAGVYTSGR</sequence>
<evidence type="ECO:0000313" key="3">
    <source>
        <dbReference type="EMBL" id="CAA9238552.1"/>
    </source>
</evidence>
<feature type="chain" id="PRO_5027086080" evidence="2">
    <location>
        <begin position="20"/>
        <end position="86"/>
    </location>
</feature>
<accession>A0A6J4I0V8</accession>
<gene>
    <name evidence="3" type="ORF">AVDCRST_MAG42-1567</name>
</gene>
<feature type="compositionally biased region" description="Low complexity" evidence="1">
    <location>
        <begin position="23"/>
        <end position="35"/>
    </location>
</feature>
<organism evidence="3">
    <name type="scientific">uncultured Chthoniobacterales bacterium</name>
    <dbReference type="NCBI Taxonomy" id="1836801"/>
    <lineage>
        <taxon>Bacteria</taxon>
        <taxon>Pseudomonadati</taxon>
        <taxon>Verrucomicrobiota</taxon>
        <taxon>Spartobacteria</taxon>
        <taxon>Chthoniobacterales</taxon>
        <taxon>environmental samples</taxon>
    </lineage>
</organism>
<dbReference type="AlphaFoldDB" id="A0A6J4I0V8"/>
<proteinExistence type="predicted"/>
<evidence type="ECO:0000256" key="1">
    <source>
        <dbReference type="SAM" id="MobiDB-lite"/>
    </source>
</evidence>
<dbReference type="PROSITE" id="PS51257">
    <property type="entry name" value="PROKAR_LIPOPROTEIN"/>
    <property type="match status" value="1"/>
</dbReference>
<feature type="region of interest" description="Disordered" evidence="1">
    <location>
        <begin position="23"/>
        <end position="68"/>
    </location>
</feature>
<keyword evidence="2" id="KW-0732">Signal</keyword>
<feature type="signal peptide" evidence="2">
    <location>
        <begin position="1"/>
        <end position="19"/>
    </location>
</feature>
<dbReference type="EMBL" id="CADCTA010000061">
    <property type="protein sequence ID" value="CAA9238552.1"/>
    <property type="molecule type" value="Genomic_DNA"/>
</dbReference>
<feature type="compositionally biased region" description="Polar residues" evidence="1">
    <location>
        <begin position="36"/>
        <end position="54"/>
    </location>
</feature>
<reference evidence="3" key="1">
    <citation type="submission" date="2020-02" db="EMBL/GenBank/DDBJ databases">
        <authorList>
            <person name="Meier V. D."/>
        </authorList>
    </citation>
    <scope>NUCLEOTIDE SEQUENCE</scope>
    <source>
        <strain evidence="3">AVDCRST_MAG42</strain>
    </source>
</reference>
<protein>
    <submittedName>
        <fullName evidence="3">Uncharacterized protein</fullName>
    </submittedName>
</protein>